<dbReference type="AlphaFoldDB" id="A0AAD7GAN1"/>
<evidence type="ECO:0000313" key="2">
    <source>
        <dbReference type="Proteomes" id="UP001221757"/>
    </source>
</evidence>
<proteinExistence type="predicted"/>
<organism evidence="1 2">
    <name type="scientific">Mycena rosella</name>
    <name type="common">Pink bonnet</name>
    <name type="synonym">Agaricus rosellus</name>
    <dbReference type="NCBI Taxonomy" id="1033263"/>
    <lineage>
        <taxon>Eukaryota</taxon>
        <taxon>Fungi</taxon>
        <taxon>Dikarya</taxon>
        <taxon>Basidiomycota</taxon>
        <taxon>Agaricomycotina</taxon>
        <taxon>Agaricomycetes</taxon>
        <taxon>Agaricomycetidae</taxon>
        <taxon>Agaricales</taxon>
        <taxon>Marasmiineae</taxon>
        <taxon>Mycenaceae</taxon>
        <taxon>Mycena</taxon>
    </lineage>
</organism>
<protein>
    <submittedName>
        <fullName evidence="1">Uncharacterized protein</fullName>
    </submittedName>
</protein>
<sequence length="210" mass="23309">MSVILPDEIVSEILSPALKVSDELFSDTSDVSPFADHSPSTSVYLLVCKDWLRVATPLLYNVVVLRSKAQSNALKKDLRSNPAFGQFIKKLWVEGGYGMAMHTILQSAPNITDLFISLTIWSSDGTQGLCKGLPLVNPDRVITVDPQQHGKTLKNKHLSALLKVLFSCICAWDNIPFIRFTQFLLDIVQKVFGFTCPDGISNNPHHRPSE</sequence>
<keyword evidence="2" id="KW-1185">Reference proteome</keyword>
<comment type="caution">
    <text evidence="1">The sequence shown here is derived from an EMBL/GenBank/DDBJ whole genome shotgun (WGS) entry which is preliminary data.</text>
</comment>
<dbReference type="EMBL" id="JARKIE010000171">
    <property type="protein sequence ID" value="KAJ7671844.1"/>
    <property type="molecule type" value="Genomic_DNA"/>
</dbReference>
<accession>A0AAD7GAN1</accession>
<reference evidence="1" key="1">
    <citation type="submission" date="2023-03" db="EMBL/GenBank/DDBJ databases">
        <title>Massive genome expansion in bonnet fungi (Mycena s.s.) driven by repeated elements and novel gene families across ecological guilds.</title>
        <authorList>
            <consortium name="Lawrence Berkeley National Laboratory"/>
            <person name="Harder C.B."/>
            <person name="Miyauchi S."/>
            <person name="Viragh M."/>
            <person name="Kuo A."/>
            <person name="Thoen E."/>
            <person name="Andreopoulos B."/>
            <person name="Lu D."/>
            <person name="Skrede I."/>
            <person name="Drula E."/>
            <person name="Henrissat B."/>
            <person name="Morin E."/>
            <person name="Kohler A."/>
            <person name="Barry K."/>
            <person name="LaButti K."/>
            <person name="Morin E."/>
            <person name="Salamov A."/>
            <person name="Lipzen A."/>
            <person name="Mereny Z."/>
            <person name="Hegedus B."/>
            <person name="Baldrian P."/>
            <person name="Stursova M."/>
            <person name="Weitz H."/>
            <person name="Taylor A."/>
            <person name="Grigoriev I.V."/>
            <person name="Nagy L.G."/>
            <person name="Martin F."/>
            <person name="Kauserud H."/>
        </authorList>
    </citation>
    <scope>NUCLEOTIDE SEQUENCE</scope>
    <source>
        <strain evidence="1">CBHHK067</strain>
    </source>
</reference>
<gene>
    <name evidence="1" type="ORF">B0H17DRAFT_1335396</name>
</gene>
<feature type="non-terminal residue" evidence="1">
    <location>
        <position position="1"/>
    </location>
</feature>
<evidence type="ECO:0000313" key="1">
    <source>
        <dbReference type="EMBL" id="KAJ7671844.1"/>
    </source>
</evidence>
<name>A0AAD7GAN1_MYCRO</name>
<dbReference type="Proteomes" id="UP001221757">
    <property type="component" value="Unassembled WGS sequence"/>
</dbReference>